<feature type="transmembrane region" description="Helical" evidence="6">
    <location>
        <begin position="310"/>
        <end position="333"/>
    </location>
</feature>
<dbReference type="SUPFAM" id="SSF103473">
    <property type="entry name" value="MFS general substrate transporter"/>
    <property type="match status" value="1"/>
</dbReference>
<sequence length="415" mass="43744">MNPPIFENACGTQRRSWAGLLLLLGSCLPILGGVLIAPVLPRIAAHFAGSANVALLVPIVLTLPALMIALFSPFAGWFADRLGRKRLLVLAMGLYGCCGALPLLLDDLVLILLSRAGLGLAEAAIMTCCTTLIGDYYSGSERARLLSWQTIATALSAATFFMVGGILGENGWRTPFVIYMVGLLFVPLMHVFLWEPLRKTVDVMAAVAPITPSSAFPWRTLLVIYLLTSIATLGFFVIPVQTGYLLAGIGIDSPKSTGLAIGLSHAAVLVGALSFRWLNRTGPGILLAVAFLISGLGLVLLAGAHDYRTVLIAMVVNGLGCGLMLPTVVNWALSSLSFQNRGRGTGGFNASFFGGQFASPLLVMAAISLVGNRAEAVELIGFGLLFTAVFCLAAPRLAGLRLRDPIQNSGDAPLH</sequence>
<dbReference type="Gene3D" id="1.20.1250.20">
    <property type="entry name" value="MFS general substrate transporter like domains"/>
    <property type="match status" value="1"/>
</dbReference>
<organism evidence="8 9">
    <name type="scientific">Pseudomonas syringae</name>
    <dbReference type="NCBI Taxonomy" id="317"/>
    <lineage>
        <taxon>Bacteria</taxon>
        <taxon>Pseudomonadati</taxon>
        <taxon>Pseudomonadota</taxon>
        <taxon>Gammaproteobacteria</taxon>
        <taxon>Pseudomonadales</taxon>
        <taxon>Pseudomonadaceae</taxon>
        <taxon>Pseudomonas</taxon>
    </lineage>
</organism>
<feature type="transmembrane region" description="Helical" evidence="6">
    <location>
        <begin position="379"/>
        <end position="398"/>
    </location>
</feature>
<feature type="transmembrane region" description="Helical" evidence="6">
    <location>
        <begin position="111"/>
        <end position="133"/>
    </location>
</feature>
<keyword evidence="3 6" id="KW-0812">Transmembrane</keyword>
<dbReference type="PROSITE" id="PS50850">
    <property type="entry name" value="MFS"/>
    <property type="match status" value="1"/>
</dbReference>
<dbReference type="AlphaFoldDB" id="A0A244EU16"/>
<feature type="transmembrane region" description="Helical" evidence="6">
    <location>
        <begin position="20"/>
        <end position="41"/>
    </location>
</feature>
<feature type="transmembrane region" description="Helical" evidence="6">
    <location>
        <begin position="258"/>
        <end position="278"/>
    </location>
</feature>
<evidence type="ECO:0000256" key="2">
    <source>
        <dbReference type="ARBA" id="ARBA00022475"/>
    </source>
</evidence>
<keyword evidence="4 6" id="KW-1133">Transmembrane helix</keyword>
<feature type="domain" description="Major facilitator superfamily (MFS) profile" evidence="7">
    <location>
        <begin position="18"/>
        <end position="407"/>
    </location>
</feature>
<evidence type="ECO:0000313" key="9">
    <source>
        <dbReference type="Proteomes" id="UP000195128"/>
    </source>
</evidence>
<evidence type="ECO:0000256" key="4">
    <source>
        <dbReference type="ARBA" id="ARBA00022989"/>
    </source>
</evidence>
<feature type="transmembrane region" description="Helical" evidence="6">
    <location>
        <begin position="176"/>
        <end position="195"/>
    </location>
</feature>
<protein>
    <submittedName>
        <fullName evidence="8">MFS transporter</fullName>
    </submittedName>
</protein>
<evidence type="ECO:0000256" key="1">
    <source>
        <dbReference type="ARBA" id="ARBA00004651"/>
    </source>
</evidence>
<comment type="caution">
    <text evidence="8">The sequence shown here is derived from an EMBL/GenBank/DDBJ whole genome shotgun (WGS) entry which is preliminary data.</text>
</comment>
<feature type="transmembrane region" description="Helical" evidence="6">
    <location>
        <begin position="285"/>
        <end position="304"/>
    </location>
</feature>
<dbReference type="PROSITE" id="PS00216">
    <property type="entry name" value="SUGAR_TRANSPORT_1"/>
    <property type="match status" value="1"/>
</dbReference>
<dbReference type="PANTHER" id="PTHR43124:SF3">
    <property type="entry name" value="CHLORAMPHENICOL EFFLUX PUMP RV0191"/>
    <property type="match status" value="1"/>
</dbReference>
<name>A0A244EU16_PSESX</name>
<dbReference type="InterPro" id="IPR020846">
    <property type="entry name" value="MFS_dom"/>
</dbReference>
<keyword evidence="5 6" id="KW-0472">Membrane</keyword>
<dbReference type="RefSeq" id="WP_084915790.1">
    <property type="nucleotide sequence ID" value="NZ_JAHZNS010000022.1"/>
</dbReference>
<accession>A0A244EU16</accession>
<dbReference type="GO" id="GO:0005886">
    <property type="term" value="C:plasma membrane"/>
    <property type="evidence" value="ECO:0007669"/>
    <property type="project" value="UniProtKB-SubCell"/>
</dbReference>
<dbReference type="CDD" id="cd17473">
    <property type="entry name" value="MFS_arabinose_efflux_permease_like"/>
    <property type="match status" value="1"/>
</dbReference>
<keyword evidence="2" id="KW-1003">Cell membrane</keyword>
<evidence type="ECO:0000313" key="8">
    <source>
        <dbReference type="EMBL" id="OUM07952.1"/>
    </source>
</evidence>
<dbReference type="InterPro" id="IPR011701">
    <property type="entry name" value="MFS"/>
</dbReference>
<evidence type="ECO:0000256" key="3">
    <source>
        <dbReference type="ARBA" id="ARBA00022692"/>
    </source>
</evidence>
<feature type="transmembrane region" description="Helical" evidence="6">
    <location>
        <begin position="145"/>
        <end position="164"/>
    </location>
</feature>
<dbReference type="OrthoDB" id="9812221at2"/>
<dbReference type="InterPro" id="IPR005829">
    <property type="entry name" value="Sugar_transporter_CS"/>
</dbReference>
<feature type="transmembrane region" description="Helical" evidence="6">
    <location>
        <begin position="53"/>
        <end position="75"/>
    </location>
</feature>
<gene>
    <name evidence="8" type="ORF">BW686_07975</name>
</gene>
<dbReference type="InterPro" id="IPR036259">
    <property type="entry name" value="MFS_trans_sf"/>
</dbReference>
<dbReference type="EMBL" id="MTSA01000005">
    <property type="protein sequence ID" value="OUM07952.1"/>
    <property type="molecule type" value="Genomic_DNA"/>
</dbReference>
<evidence type="ECO:0000256" key="6">
    <source>
        <dbReference type="SAM" id="Phobius"/>
    </source>
</evidence>
<comment type="subcellular location">
    <subcellularLocation>
        <location evidence="1">Cell membrane</location>
        <topology evidence="1">Multi-pass membrane protein</topology>
    </subcellularLocation>
</comment>
<feature type="transmembrane region" description="Helical" evidence="6">
    <location>
        <begin position="87"/>
        <end position="105"/>
    </location>
</feature>
<dbReference type="PANTHER" id="PTHR43124">
    <property type="entry name" value="PURINE EFFLUX PUMP PBUE"/>
    <property type="match status" value="1"/>
</dbReference>
<reference evidence="8 9" key="1">
    <citation type="submission" date="2017-01" db="EMBL/GenBank/DDBJ databases">
        <authorList>
            <person name="Mah S.A."/>
            <person name="Swanson W.J."/>
            <person name="Moy G.W."/>
            <person name="Vacquier V.D."/>
        </authorList>
    </citation>
    <scope>NUCLEOTIDE SEQUENCE [LARGE SCALE GENOMIC DNA]</scope>
    <source>
        <strain evidence="8">PDD-32b-74</strain>
    </source>
</reference>
<dbReference type="InterPro" id="IPR050189">
    <property type="entry name" value="MFS_Efflux_Transporters"/>
</dbReference>
<evidence type="ECO:0000259" key="7">
    <source>
        <dbReference type="PROSITE" id="PS50850"/>
    </source>
</evidence>
<dbReference type="GO" id="GO:0022857">
    <property type="term" value="F:transmembrane transporter activity"/>
    <property type="evidence" value="ECO:0007669"/>
    <property type="project" value="InterPro"/>
</dbReference>
<feature type="transmembrane region" description="Helical" evidence="6">
    <location>
        <begin position="216"/>
        <end position="238"/>
    </location>
</feature>
<dbReference type="Pfam" id="PF07690">
    <property type="entry name" value="MFS_1"/>
    <property type="match status" value="1"/>
</dbReference>
<evidence type="ECO:0000256" key="5">
    <source>
        <dbReference type="ARBA" id="ARBA00023136"/>
    </source>
</evidence>
<feature type="transmembrane region" description="Helical" evidence="6">
    <location>
        <begin position="345"/>
        <end position="367"/>
    </location>
</feature>
<proteinExistence type="predicted"/>
<dbReference type="Proteomes" id="UP000195128">
    <property type="component" value="Unassembled WGS sequence"/>
</dbReference>